<keyword evidence="1" id="KW-1133">Transmembrane helix</keyword>
<feature type="transmembrane region" description="Helical" evidence="1">
    <location>
        <begin position="201"/>
        <end position="218"/>
    </location>
</feature>
<feature type="transmembrane region" description="Helical" evidence="1">
    <location>
        <begin position="174"/>
        <end position="194"/>
    </location>
</feature>
<evidence type="ECO:0008006" key="4">
    <source>
        <dbReference type="Google" id="ProtNLM"/>
    </source>
</evidence>
<feature type="transmembrane region" description="Helical" evidence="1">
    <location>
        <begin position="230"/>
        <end position="248"/>
    </location>
</feature>
<feature type="transmembrane region" description="Helical" evidence="1">
    <location>
        <begin position="25"/>
        <end position="46"/>
    </location>
</feature>
<name>A0A1F5G174_9BACT</name>
<protein>
    <recommendedName>
        <fullName evidence="4">ABC-2 type transporter domain-containing protein</fullName>
    </recommendedName>
</protein>
<feature type="transmembrane region" description="Helical" evidence="1">
    <location>
        <begin position="112"/>
        <end position="129"/>
    </location>
</feature>
<dbReference type="PANTHER" id="PTHR36832:SF1">
    <property type="entry name" value="SLR1174 PROTEIN"/>
    <property type="match status" value="1"/>
</dbReference>
<comment type="caution">
    <text evidence="2">The sequence shown here is derived from an EMBL/GenBank/DDBJ whole genome shotgun (WGS) entry which is preliminary data.</text>
</comment>
<evidence type="ECO:0000256" key="1">
    <source>
        <dbReference type="SAM" id="Phobius"/>
    </source>
</evidence>
<dbReference type="Pfam" id="PF06182">
    <property type="entry name" value="ABC2_membrane_6"/>
    <property type="match status" value="1"/>
</dbReference>
<keyword evidence="1" id="KW-0472">Membrane</keyword>
<reference evidence="2 3" key="1">
    <citation type="journal article" date="2016" name="Nat. Commun.">
        <title>Thousands of microbial genomes shed light on interconnected biogeochemical processes in an aquifer system.</title>
        <authorList>
            <person name="Anantharaman K."/>
            <person name="Brown C.T."/>
            <person name="Hug L.A."/>
            <person name="Sharon I."/>
            <person name="Castelle C.J."/>
            <person name="Probst A.J."/>
            <person name="Thomas B.C."/>
            <person name="Singh A."/>
            <person name="Wilkins M.J."/>
            <person name="Karaoz U."/>
            <person name="Brodie E.L."/>
            <person name="Williams K.H."/>
            <person name="Hubbard S.S."/>
            <person name="Banfield J.F."/>
        </authorList>
    </citation>
    <scope>NUCLEOTIDE SEQUENCE [LARGE SCALE GENOMIC DNA]</scope>
</reference>
<dbReference type="InterPro" id="IPR010390">
    <property type="entry name" value="ABC-2_transporter-like"/>
</dbReference>
<sequence length="264" mass="30471">MKKYLSVAKNTWAETFTYRLNFVVWRFRVVLQLLTIYFLWFAITIKSDNIFGYGQAQILTYVLGTSLINSFVFASRTYGVGNEINEGSLSNYLVKPVNYFMYHFARDLGDKAVNVIFSIVELSILFAILRPPLFLQTNPVLLLLTIVSTLIALILYFFLNFLIGLVGFWSPEVWAPRFIFMIVITFFAGGLFPLDILPSKIFAVFKILPFTYLLYFPLKIYLGQLAMSDIIIGMFVSLSWLVCIYLVVKFVWMQGLKVYTAWGK</sequence>
<dbReference type="PANTHER" id="PTHR36832">
    <property type="entry name" value="SLR1174 PROTEIN-RELATED"/>
    <property type="match status" value="1"/>
</dbReference>
<feature type="transmembrane region" description="Helical" evidence="1">
    <location>
        <begin position="141"/>
        <end position="168"/>
    </location>
</feature>
<accession>A0A1F5G174</accession>
<proteinExistence type="predicted"/>
<dbReference type="EMBL" id="MFBA01000020">
    <property type="protein sequence ID" value="OGD85616.1"/>
    <property type="molecule type" value="Genomic_DNA"/>
</dbReference>
<dbReference type="AlphaFoldDB" id="A0A1F5G174"/>
<evidence type="ECO:0000313" key="2">
    <source>
        <dbReference type="EMBL" id="OGD85616.1"/>
    </source>
</evidence>
<keyword evidence="1" id="KW-0812">Transmembrane</keyword>
<dbReference type="Proteomes" id="UP000177069">
    <property type="component" value="Unassembled WGS sequence"/>
</dbReference>
<feature type="transmembrane region" description="Helical" evidence="1">
    <location>
        <begin position="58"/>
        <end position="78"/>
    </location>
</feature>
<organism evidence="2 3">
    <name type="scientific">Candidatus Curtissbacteria bacterium RIFCSPHIGHO2_01_FULL_41_13</name>
    <dbReference type="NCBI Taxonomy" id="1797745"/>
    <lineage>
        <taxon>Bacteria</taxon>
        <taxon>Candidatus Curtissiibacteriota</taxon>
    </lineage>
</organism>
<gene>
    <name evidence="2" type="ORF">A2696_03950</name>
</gene>
<evidence type="ECO:0000313" key="3">
    <source>
        <dbReference type="Proteomes" id="UP000177069"/>
    </source>
</evidence>